<dbReference type="PANTHER" id="PTHR24115">
    <property type="entry name" value="KINESIN-RELATED"/>
    <property type="match status" value="1"/>
</dbReference>
<name>A0A6G0RYJ4_9STRA</name>
<feature type="compositionally biased region" description="Basic and acidic residues" evidence="5">
    <location>
        <begin position="770"/>
        <end position="780"/>
    </location>
</feature>
<evidence type="ECO:0000256" key="4">
    <source>
        <dbReference type="RuleBase" id="RU000394"/>
    </source>
</evidence>
<feature type="region of interest" description="Disordered" evidence="5">
    <location>
        <begin position="744"/>
        <end position="807"/>
    </location>
</feature>
<dbReference type="GO" id="GO:0005874">
    <property type="term" value="C:microtubule"/>
    <property type="evidence" value="ECO:0007669"/>
    <property type="project" value="UniProtKB-KW"/>
</dbReference>
<dbReference type="PANTHER" id="PTHR24115:SF991">
    <property type="entry name" value="PUTATIVE-RELATED"/>
    <property type="match status" value="1"/>
</dbReference>
<evidence type="ECO:0000256" key="1">
    <source>
        <dbReference type="ARBA" id="ARBA00022741"/>
    </source>
</evidence>
<accession>A0A6G0RYJ4</accession>
<keyword evidence="1 3" id="KW-0547">Nucleotide-binding</keyword>
<evidence type="ECO:0000259" key="6">
    <source>
        <dbReference type="PROSITE" id="PS50067"/>
    </source>
</evidence>
<proteinExistence type="inferred from homology"/>
<evidence type="ECO:0000256" key="2">
    <source>
        <dbReference type="ARBA" id="ARBA00022840"/>
    </source>
</evidence>
<feature type="region of interest" description="Disordered" evidence="5">
    <location>
        <begin position="1"/>
        <end position="81"/>
    </location>
</feature>
<feature type="compositionally biased region" description="Basic residues" evidence="5">
    <location>
        <begin position="432"/>
        <end position="441"/>
    </location>
</feature>
<dbReference type="SUPFAM" id="SSF52540">
    <property type="entry name" value="P-loop containing nucleoside triphosphate hydrolases"/>
    <property type="match status" value="1"/>
</dbReference>
<dbReference type="AlphaFoldDB" id="A0A6G0RYJ4"/>
<dbReference type="Gene3D" id="3.40.850.10">
    <property type="entry name" value="Kinesin motor domain"/>
    <property type="match status" value="1"/>
</dbReference>
<protein>
    <recommendedName>
        <fullName evidence="4">Kinesin-like protein</fullName>
    </recommendedName>
</protein>
<keyword evidence="4" id="KW-0493">Microtubule</keyword>
<evidence type="ECO:0000313" key="8">
    <source>
        <dbReference type="Proteomes" id="UP000486351"/>
    </source>
</evidence>
<dbReference type="EMBL" id="QXFY01000417">
    <property type="protein sequence ID" value="KAE9344937.1"/>
    <property type="molecule type" value="Genomic_DNA"/>
</dbReference>
<evidence type="ECO:0000256" key="3">
    <source>
        <dbReference type="PROSITE-ProRule" id="PRU00283"/>
    </source>
</evidence>
<dbReference type="InterPro" id="IPR036961">
    <property type="entry name" value="Kinesin_motor_dom_sf"/>
</dbReference>
<dbReference type="GO" id="GO:0016887">
    <property type="term" value="F:ATP hydrolysis activity"/>
    <property type="evidence" value="ECO:0007669"/>
    <property type="project" value="TreeGrafter"/>
</dbReference>
<keyword evidence="3 4" id="KW-0505">Motor protein</keyword>
<feature type="compositionally biased region" description="Acidic residues" evidence="5">
    <location>
        <begin position="445"/>
        <end position="462"/>
    </location>
</feature>
<dbReference type="GO" id="GO:0003777">
    <property type="term" value="F:microtubule motor activity"/>
    <property type="evidence" value="ECO:0007669"/>
    <property type="project" value="InterPro"/>
</dbReference>
<comment type="caution">
    <text evidence="7">The sequence shown here is derived from an EMBL/GenBank/DDBJ whole genome shotgun (WGS) entry which is preliminary data.</text>
</comment>
<feature type="region of interest" description="Disordered" evidence="5">
    <location>
        <begin position="432"/>
        <end position="465"/>
    </location>
</feature>
<comment type="similarity">
    <text evidence="3 4">Belongs to the TRAFAC class myosin-kinesin ATPase superfamily. Kinesin family.</text>
</comment>
<dbReference type="PRINTS" id="PR00380">
    <property type="entry name" value="KINESINHEAVY"/>
</dbReference>
<evidence type="ECO:0000313" key="7">
    <source>
        <dbReference type="EMBL" id="KAE9344937.1"/>
    </source>
</evidence>
<dbReference type="GO" id="GO:0005871">
    <property type="term" value="C:kinesin complex"/>
    <property type="evidence" value="ECO:0007669"/>
    <property type="project" value="TreeGrafter"/>
</dbReference>
<organism evidence="7 8">
    <name type="scientific">Phytophthora fragariae</name>
    <dbReference type="NCBI Taxonomy" id="53985"/>
    <lineage>
        <taxon>Eukaryota</taxon>
        <taxon>Sar</taxon>
        <taxon>Stramenopiles</taxon>
        <taxon>Oomycota</taxon>
        <taxon>Peronosporomycetes</taxon>
        <taxon>Peronosporales</taxon>
        <taxon>Peronosporaceae</taxon>
        <taxon>Phytophthora</taxon>
    </lineage>
</organism>
<feature type="region of interest" description="Disordered" evidence="5">
    <location>
        <begin position="350"/>
        <end position="371"/>
    </location>
</feature>
<feature type="binding site" evidence="3">
    <location>
        <begin position="274"/>
        <end position="281"/>
    </location>
    <ligand>
        <name>ATP</name>
        <dbReference type="ChEBI" id="CHEBI:30616"/>
    </ligand>
</feature>
<dbReference type="InterPro" id="IPR027417">
    <property type="entry name" value="P-loop_NTPase"/>
</dbReference>
<keyword evidence="2 3" id="KW-0067">ATP-binding</keyword>
<feature type="compositionally biased region" description="Low complexity" evidence="5">
    <location>
        <begin position="8"/>
        <end position="35"/>
    </location>
</feature>
<feature type="domain" description="Kinesin motor" evidence="6">
    <location>
        <begin position="117"/>
        <end position="609"/>
    </location>
</feature>
<dbReference type="Pfam" id="PF00225">
    <property type="entry name" value="Kinesin"/>
    <property type="match status" value="1"/>
</dbReference>
<dbReference type="PROSITE" id="PS00411">
    <property type="entry name" value="KINESIN_MOTOR_1"/>
    <property type="match status" value="1"/>
</dbReference>
<dbReference type="GO" id="GO:0007018">
    <property type="term" value="P:microtubule-based movement"/>
    <property type="evidence" value="ECO:0007669"/>
    <property type="project" value="InterPro"/>
</dbReference>
<feature type="compositionally biased region" description="Low complexity" evidence="5">
    <location>
        <begin position="151"/>
        <end position="161"/>
    </location>
</feature>
<dbReference type="SMART" id="SM00129">
    <property type="entry name" value="KISc"/>
    <property type="match status" value="1"/>
</dbReference>
<sequence length="835" mass="92693">MPRVTETPSRLQSPSSWSPLSSPSSSLPSVCSPGSMNPPRGTKQNTKDRHQLEKTMHENEQQKLRKNAHHTLVSGTTKYPKATEEDIRVNHCRSLDRGIQHTQDIEKSNGDGNSSWPVLVAVRCRPRKRQRAEGRFAAALGGDEEIRRSSMLDSGYSSSDSSSEERGSNYRSSSGSVQRGVFEYSACRDYDYAATYDSTLPPLRLQRPRRLHVQAPSHTSQSASGRRSFDFDFVFPPWKKQRDVYENCVEGQIRHVLEAQQRGQQQHATVVAYGQTGTGKTYTMGMLSDFRDDKEQGLIPRALSQVLAFAAGEEADEDSLKTVVTLSFLQIYLETVQDLLALPGSNASAVHAKPWRKHDSRRSCSATSSDLPVRQGRDGTFYVTGLNEYEISSVEDAHALLELAMRNRVLASTTKNKTSSRSHILLTISIKRRRRGAKSRHSSSEDEDDNRGEGQNIDEEDDPKQASTISFVDLAGSERVDGALHFLRATRARQEQRIREAKFINRSLSALGGVIAALAQPKNGTTGSSSAHVLARLRSSLPDRLQPPTESDHNQPHIRFRDSQLTKLLQGRLMGSRGRLLLIATVDDQPKNLSETLSTLKFAAQCRRVELQPGSTLRGDRSARLRRQKSLLDQVFNDMKIMHENREAVLHSEYQTRIEALERELETARAAAPSSLSSTDQDTPTIHLASYTALCSLVDAVCSDEDGGKTHPRITDFQSEEDVIEYVAGLYTKLKDTLLAQQQRPNQEQPGKVAPEDTQQASASKQSAAPDERATPRESIRTAAAPPVCPSSTRRSRSSIQLSPEQEAEFRAVARHLISTRALDSFVVGSSDEEA</sequence>
<feature type="compositionally biased region" description="Polar residues" evidence="5">
    <location>
        <begin position="790"/>
        <end position="804"/>
    </location>
</feature>
<dbReference type="PROSITE" id="PS50067">
    <property type="entry name" value="KINESIN_MOTOR_2"/>
    <property type="match status" value="1"/>
</dbReference>
<dbReference type="InterPro" id="IPR019821">
    <property type="entry name" value="Kinesin_motor_CS"/>
</dbReference>
<feature type="region of interest" description="Disordered" evidence="5">
    <location>
        <begin position="149"/>
        <end position="175"/>
    </location>
</feature>
<dbReference type="InterPro" id="IPR027640">
    <property type="entry name" value="Kinesin-like_fam"/>
</dbReference>
<reference evidence="7 8" key="1">
    <citation type="submission" date="2018-09" db="EMBL/GenBank/DDBJ databases">
        <title>Genomic investigation of the strawberry pathogen Phytophthora fragariae indicates pathogenicity is determined by transcriptional variation in three key races.</title>
        <authorList>
            <person name="Adams T.M."/>
            <person name="Armitage A.D."/>
            <person name="Sobczyk M.K."/>
            <person name="Bates H.J."/>
            <person name="Dunwell J.M."/>
            <person name="Nellist C.F."/>
            <person name="Harrison R.J."/>
        </authorList>
    </citation>
    <scope>NUCLEOTIDE SEQUENCE [LARGE SCALE GENOMIC DNA]</scope>
    <source>
        <strain evidence="7 8">NOV-77</strain>
    </source>
</reference>
<dbReference type="GO" id="GO:0008017">
    <property type="term" value="F:microtubule binding"/>
    <property type="evidence" value="ECO:0007669"/>
    <property type="project" value="InterPro"/>
</dbReference>
<dbReference type="Proteomes" id="UP000486351">
    <property type="component" value="Unassembled WGS sequence"/>
</dbReference>
<feature type="compositionally biased region" description="Low complexity" evidence="5">
    <location>
        <begin position="759"/>
        <end position="769"/>
    </location>
</feature>
<dbReference type="GO" id="GO:0005524">
    <property type="term" value="F:ATP binding"/>
    <property type="evidence" value="ECO:0007669"/>
    <property type="project" value="UniProtKB-UniRule"/>
</dbReference>
<evidence type="ECO:0000256" key="5">
    <source>
        <dbReference type="SAM" id="MobiDB-lite"/>
    </source>
</evidence>
<gene>
    <name evidence="7" type="ORF">PF008_g8997</name>
</gene>
<dbReference type="InterPro" id="IPR001752">
    <property type="entry name" value="Kinesin_motor_dom"/>
</dbReference>
<feature type="compositionally biased region" description="Basic and acidic residues" evidence="5">
    <location>
        <begin position="45"/>
        <end position="63"/>
    </location>
</feature>